<dbReference type="Proteomes" id="UP000527355">
    <property type="component" value="Unassembled WGS sequence"/>
</dbReference>
<dbReference type="Gene3D" id="3.10.110.10">
    <property type="entry name" value="Ubiquitin Conjugating Enzyme"/>
    <property type="match status" value="1"/>
</dbReference>
<name>A0A7J8AN43_MYOMY</name>
<protein>
    <recommendedName>
        <fullName evidence="1">UBC core domain-containing protein</fullName>
    </recommendedName>
</protein>
<organism evidence="2 3">
    <name type="scientific">Myotis myotis</name>
    <name type="common">Greater mouse-eared bat</name>
    <name type="synonym">Vespertilio myotis</name>
    <dbReference type="NCBI Taxonomy" id="51298"/>
    <lineage>
        <taxon>Eukaryota</taxon>
        <taxon>Metazoa</taxon>
        <taxon>Chordata</taxon>
        <taxon>Craniata</taxon>
        <taxon>Vertebrata</taxon>
        <taxon>Euteleostomi</taxon>
        <taxon>Mammalia</taxon>
        <taxon>Eutheria</taxon>
        <taxon>Laurasiatheria</taxon>
        <taxon>Chiroptera</taxon>
        <taxon>Yangochiroptera</taxon>
        <taxon>Vespertilionidae</taxon>
        <taxon>Myotis</taxon>
    </lineage>
</organism>
<dbReference type="Pfam" id="PF00179">
    <property type="entry name" value="UQ_con"/>
    <property type="match status" value="1"/>
</dbReference>
<evidence type="ECO:0000313" key="2">
    <source>
        <dbReference type="EMBL" id="KAF6387691.1"/>
    </source>
</evidence>
<feature type="domain" description="UBC core" evidence="1">
    <location>
        <begin position="1"/>
        <end position="161"/>
    </location>
</feature>
<proteinExistence type="predicted"/>
<dbReference type="InterPro" id="IPR000608">
    <property type="entry name" value="UBC"/>
</dbReference>
<dbReference type="PROSITE" id="PS50127">
    <property type="entry name" value="UBC_2"/>
    <property type="match status" value="1"/>
</dbReference>
<gene>
    <name evidence="2" type="ORF">mMyoMyo1_008146</name>
</gene>
<evidence type="ECO:0000313" key="3">
    <source>
        <dbReference type="Proteomes" id="UP000527355"/>
    </source>
</evidence>
<reference evidence="2 3" key="1">
    <citation type="journal article" date="2020" name="Nature">
        <title>Six reference-quality genomes reveal evolution of bat adaptations.</title>
        <authorList>
            <person name="Jebb D."/>
            <person name="Huang Z."/>
            <person name="Pippel M."/>
            <person name="Hughes G.M."/>
            <person name="Lavrichenko K."/>
            <person name="Devanna P."/>
            <person name="Winkler S."/>
            <person name="Jermiin L.S."/>
            <person name="Skirmuntt E.C."/>
            <person name="Katzourakis A."/>
            <person name="Burkitt-Gray L."/>
            <person name="Ray D.A."/>
            <person name="Sullivan K.A.M."/>
            <person name="Roscito J.G."/>
            <person name="Kirilenko B.M."/>
            <person name="Davalos L.M."/>
            <person name="Corthals A.P."/>
            <person name="Power M.L."/>
            <person name="Jones G."/>
            <person name="Ransome R.D."/>
            <person name="Dechmann D.K.N."/>
            <person name="Locatelli A.G."/>
            <person name="Puechmaille S.J."/>
            <person name="Fedrigo O."/>
            <person name="Jarvis E.D."/>
            <person name="Hiller M."/>
            <person name="Vernes S.C."/>
            <person name="Myers E.W."/>
            <person name="Teeling E.C."/>
        </authorList>
    </citation>
    <scope>NUCLEOTIDE SEQUENCE [LARGE SCALE GENOMIC DNA]</scope>
    <source>
        <strain evidence="2">MMyoMyo1</strain>
        <tissue evidence="2">Flight muscle</tissue>
    </source>
</reference>
<dbReference type="SUPFAM" id="SSF54495">
    <property type="entry name" value="UBC-like"/>
    <property type="match status" value="1"/>
</dbReference>
<dbReference type="AlphaFoldDB" id="A0A7J8AN43"/>
<sequence>MVENSSYYPLGMTLNEKSIQNSVSQWVVDVEGAPGNLYEGETFQLLCKFTSGYRFDSPPIIFTGEDDPVHPHAYSNGHICLSILTEDWSPCSQDGLFVLALLACFPAAKERDDHQVILSMFEHVTRIQKNKQNGGLMIVVDATTIIVPPEKMSTLVIVFEL</sequence>
<accession>A0A7J8AN43</accession>
<dbReference type="VEuPathDB" id="HostDB:GeneID_118670945"/>
<evidence type="ECO:0000259" key="1">
    <source>
        <dbReference type="PROSITE" id="PS50127"/>
    </source>
</evidence>
<dbReference type="CDD" id="cd23808">
    <property type="entry name" value="UBCc_UBE2W"/>
    <property type="match status" value="1"/>
</dbReference>
<keyword evidence="3" id="KW-1185">Reference proteome</keyword>
<dbReference type="EMBL" id="JABWUV010000001">
    <property type="protein sequence ID" value="KAF6387691.1"/>
    <property type="molecule type" value="Genomic_DNA"/>
</dbReference>
<comment type="caution">
    <text evidence="2">The sequence shown here is derived from an EMBL/GenBank/DDBJ whole genome shotgun (WGS) entry which is preliminary data.</text>
</comment>
<dbReference type="InterPro" id="IPR050113">
    <property type="entry name" value="Ub_conjugating_enzyme"/>
</dbReference>
<dbReference type="PANTHER" id="PTHR24067">
    <property type="entry name" value="UBIQUITIN-CONJUGATING ENZYME E2"/>
    <property type="match status" value="1"/>
</dbReference>
<dbReference type="InterPro" id="IPR016135">
    <property type="entry name" value="UBQ-conjugating_enzyme/RWD"/>
</dbReference>